<feature type="transmembrane region" description="Helical" evidence="2">
    <location>
        <begin position="6"/>
        <end position="23"/>
    </location>
</feature>
<evidence type="ECO:0000313" key="3">
    <source>
        <dbReference type="EMBL" id="GLR62576.1"/>
    </source>
</evidence>
<name>A0ABQ5ZT05_9GAMM</name>
<proteinExistence type="predicted"/>
<evidence type="ECO:0000313" key="4">
    <source>
        <dbReference type="Proteomes" id="UP001156682"/>
    </source>
</evidence>
<keyword evidence="2" id="KW-0472">Membrane</keyword>
<keyword evidence="2" id="KW-0812">Transmembrane</keyword>
<dbReference type="Proteomes" id="UP001156682">
    <property type="component" value="Unassembled WGS sequence"/>
</dbReference>
<evidence type="ECO:0000256" key="2">
    <source>
        <dbReference type="SAM" id="Phobius"/>
    </source>
</evidence>
<accession>A0ABQ5ZT05</accession>
<organism evidence="3 4">
    <name type="scientific">Marinospirillum insulare</name>
    <dbReference type="NCBI Taxonomy" id="217169"/>
    <lineage>
        <taxon>Bacteria</taxon>
        <taxon>Pseudomonadati</taxon>
        <taxon>Pseudomonadota</taxon>
        <taxon>Gammaproteobacteria</taxon>
        <taxon>Oceanospirillales</taxon>
        <taxon>Oceanospirillaceae</taxon>
        <taxon>Marinospirillum</taxon>
    </lineage>
</organism>
<evidence type="ECO:0000256" key="1">
    <source>
        <dbReference type="SAM" id="MobiDB-lite"/>
    </source>
</evidence>
<keyword evidence="2" id="KW-1133">Transmembrane helix</keyword>
<dbReference type="EMBL" id="BSOR01000001">
    <property type="protein sequence ID" value="GLR62576.1"/>
    <property type="molecule type" value="Genomic_DNA"/>
</dbReference>
<sequence>MVIVAVLGGIFFIALIMVVIVYTRQQNEKKKIEQQRRIRMLADRGRQVQLLLEEIPPHYISADFRVFITEQWLELLQEQEQLGCKEARIKTETEAAQNKLQEIRSSNQPKPEPITDLQTANGVRRNLKQLNKIIIGLYQERKIAHRIAQTYINEVKLGFTQTLVEVFRASARKAEAENNHRIAVVHYKRIMSELNRNNPNGIHNQTLLECREIIAKLEERIAVESEHNDNQLASSVDEMMEGEESWKKKQVYDD</sequence>
<dbReference type="RefSeq" id="WP_027851584.1">
    <property type="nucleotide sequence ID" value="NZ_BSOR01000001.1"/>
</dbReference>
<comment type="caution">
    <text evidence="3">The sequence shown here is derived from an EMBL/GenBank/DDBJ whole genome shotgun (WGS) entry which is preliminary data.</text>
</comment>
<gene>
    <name evidence="3" type="ORF">GCM10007878_00110</name>
</gene>
<reference evidence="4" key="1">
    <citation type="journal article" date="2019" name="Int. J. Syst. Evol. Microbiol.">
        <title>The Global Catalogue of Microorganisms (GCM) 10K type strain sequencing project: providing services to taxonomists for standard genome sequencing and annotation.</title>
        <authorList>
            <consortium name="The Broad Institute Genomics Platform"/>
            <consortium name="The Broad Institute Genome Sequencing Center for Infectious Disease"/>
            <person name="Wu L."/>
            <person name="Ma J."/>
        </authorList>
    </citation>
    <scope>NUCLEOTIDE SEQUENCE [LARGE SCALE GENOMIC DNA]</scope>
    <source>
        <strain evidence="4">NBRC 100033</strain>
    </source>
</reference>
<feature type="compositionally biased region" description="Basic and acidic residues" evidence="1">
    <location>
        <begin position="244"/>
        <end position="254"/>
    </location>
</feature>
<keyword evidence="4" id="KW-1185">Reference proteome</keyword>
<protein>
    <submittedName>
        <fullName evidence="3">Uncharacterized protein</fullName>
    </submittedName>
</protein>
<feature type="region of interest" description="Disordered" evidence="1">
    <location>
        <begin position="228"/>
        <end position="254"/>
    </location>
</feature>